<dbReference type="SUPFAM" id="SSF54211">
    <property type="entry name" value="Ribosomal protein S5 domain 2-like"/>
    <property type="match status" value="1"/>
</dbReference>
<evidence type="ECO:0000256" key="3">
    <source>
        <dbReference type="ARBA" id="ARBA00022840"/>
    </source>
</evidence>
<gene>
    <name evidence="7" type="ORF">ABRQ22_10715</name>
</gene>
<dbReference type="GO" id="GO:0140662">
    <property type="term" value="F:ATP-dependent protein folding chaperone"/>
    <property type="evidence" value="ECO:0007669"/>
    <property type="project" value="InterPro"/>
</dbReference>
<dbReference type="InterPro" id="IPR020575">
    <property type="entry name" value="Hsp90_N"/>
</dbReference>
<dbReference type="GO" id="GO:0051082">
    <property type="term" value="F:unfolded protein binding"/>
    <property type="evidence" value="ECO:0007669"/>
    <property type="project" value="InterPro"/>
</dbReference>
<dbReference type="SUPFAM" id="SSF55874">
    <property type="entry name" value="ATPase domain of HSP90 chaperone/DNA topoisomerase II/histidine kinase"/>
    <property type="match status" value="1"/>
</dbReference>
<feature type="binding site" evidence="5">
    <location>
        <position position="52"/>
    </location>
    <ligand>
        <name>ATP</name>
        <dbReference type="ChEBI" id="CHEBI:30616"/>
    </ligand>
</feature>
<dbReference type="PRINTS" id="PR00775">
    <property type="entry name" value="HEATSHOCK90"/>
</dbReference>
<feature type="binding site" evidence="5">
    <location>
        <position position="90"/>
    </location>
    <ligand>
        <name>ATP</name>
        <dbReference type="ChEBI" id="CHEBI:30616"/>
    </ligand>
</feature>
<keyword evidence="4" id="KW-0143">Chaperone</keyword>
<evidence type="ECO:0000256" key="6">
    <source>
        <dbReference type="SAM" id="MobiDB-lite"/>
    </source>
</evidence>
<dbReference type="InterPro" id="IPR020568">
    <property type="entry name" value="Ribosomal_Su5_D2-typ_SF"/>
</dbReference>
<name>A0AAU8FVG9_9MICO</name>
<keyword evidence="3 5" id="KW-0067">ATP-binding</keyword>
<dbReference type="Gene3D" id="3.30.565.10">
    <property type="entry name" value="Histidine kinase-like ATPase, C-terminal domain"/>
    <property type="match status" value="1"/>
</dbReference>
<dbReference type="AlphaFoldDB" id="A0AAU8FVG9"/>
<evidence type="ECO:0000256" key="5">
    <source>
        <dbReference type="PIRSR" id="PIRSR002583-1"/>
    </source>
</evidence>
<dbReference type="EMBL" id="CP159290">
    <property type="protein sequence ID" value="XCH28080.1"/>
    <property type="molecule type" value="Genomic_DNA"/>
</dbReference>
<evidence type="ECO:0000256" key="1">
    <source>
        <dbReference type="ARBA" id="ARBA00008239"/>
    </source>
</evidence>
<dbReference type="PANTHER" id="PTHR11528">
    <property type="entry name" value="HEAT SHOCK PROTEIN 90 FAMILY MEMBER"/>
    <property type="match status" value="1"/>
</dbReference>
<keyword evidence="2 5" id="KW-0547">Nucleotide-binding</keyword>
<reference evidence="7" key="1">
    <citation type="submission" date="2024-06" db="EMBL/GenBank/DDBJ databases">
        <title>Complete genome sequence of the cellulolytic actinobacterium, Cellulosimicrobium ES-005.</title>
        <authorList>
            <person name="Matthews C.T."/>
            <person name="Underwood K.D."/>
            <person name="Ghanchi K.M."/>
            <person name="Fields S.D."/>
            <person name="Gardner S.G."/>
        </authorList>
    </citation>
    <scope>NUCLEOTIDE SEQUENCE</scope>
    <source>
        <strain evidence="7">ES-005</strain>
    </source>
</reference>
<evidence type="ECO:0000313" key="7">
    <source>
        <dbReference type="EMBL" id="XCH28080.1"/>
    </source>
</evidence>
<evidence type="ECO:0000256" key="4">
    <source>
        <dbReference type="ARBA" id="ARBA00023186"/>
    </source>
</evidence>
<evidence type="ECO:0000256" key="2">
    <source>
        <dbReference type="ARBA" id="ARBA00022741"/>
    </source>
</evidence>
<proteinExistence type="inferred from homology"/>
<dbReference type="Pfam" id="PF13589">
    <property type="entry name" value="HATPase_c_3"/>
    <property type="match status" value="1"/>
</dbReference>
<comment type="similarity">
    <text evidence="1">Belongs to the heat shock protein 90 family.</text>
</comment>
<organism evidence="7">
    <name type="scientific">Cellulosimicrobium sp. ES-005</name>
    <dbReference type="NCBI Taxonomy" id="3163031"/>
    <lineage>
        <taxon>Bacteria</taxon>
        <taxon>Bacillati</taxon>
        <taxon>Actinomycetota</taxon>
        <taxon>Actinomycetes</taxon>
        <taxon>Micrococcales</taxon>
        <taxon>Promicromonosporaceae</taxon>
        <taxon>Cellulosimicrobium</taxon>
    </lineage>
</organism>
<feature type="region of interest" description="Disordered" evidence="6">
    <location>
        <begin position="643"/>
        <end position="663"/>
    </location>
</feature>
<feature type="region of interest" description="Disordered" evidence="6">
    <location>
        <begin position="1"/>
        <end position="22"/>
    </location>
</feature>
<dbReference type="RefSeq" id="WP_353706729.1">
    <property type="nucleotide sequence ID" value="NZ_CP159290.1"/>
</dbReference>
<dbReference type="Gene3D" id="3.30.230.80">
    <property type="match status" value="1"/>
</dbReference>
<feature type="compositionally biased region" description="Basic and acidic residues" evidence="6">
    <location>
        <begin position="646"/>
        <end position="663"/>
    </location>
</feature>
<dbReference type="GO" id="GO:0005524">
    <property type="term" value="F:ATP binding"/>
    <property type="evidence" value="ECO:0007669"/>
    <property type="project" value="UniProtKB-KW"/>
</dbReference>
<feature type="binding site" evidence="5">
    <location>
        <position position="56"/>
    </location>
    <ligand>
        <name>ATP</name>
        <dbReference type="ChEBI" id="CHEBI:30616"/>
    </ligand>
</feature>
<sequence>MSAAHERTDGGGSPHGTAPGGEATAAFQVDLRGVVDLLARHLYSSPRVYLRELLQNGVDAITARVALEGPEAPSRILLRPLADGGLEVHDSGVGLTRDEAQELLATIGRSSKRDVELGSGREEFLGQFGIGLLSAFMVADEIELVSRSARPDPSGAPVAPVRWRGRADGRYELVELGPDGADAPVEPGSVVRLRPRRDTEHWLAPETVVALAQDFGSLLPVELLVETRLDEAPGGADAVGADARVVLRRLSGDELPWRAAHPTPAARDTALTGYAERTLGFAPLARIDLDLPLAGLSGVAYVLPAAVAPTTTARHRVYLKRMLLGSAVDDLLPPWAFFVRCVLDASVLRPTASREGLYEDEVLLATRDALGAQVRRWLLETLAADTVLARRFLETHHLAVRALALTDDEMLDVAARVLPFETTAGTGTLADLAEAHPEGRLLYTSSVEEFRRIAPVAAAQGLAVVNGGYVYDADLLERVAARFPRWRLSPVAATDVAHVLAEVEPLRELEVADALASVDAALAEQDCDVVLRRYEPDALPAMLLHDRDGDHAREAARVAETDDLWGEILAGISGPARPRRLVLNDANDTVRDLLASPDAEVRAAGARSLYVTAVLASGKPLQPVEAALMNDSLSLLLARALATPRPDQHTDPHIDPHTDEENR</sequence>
<dbReference type="PIRSF" id="PIRSF002583">
    <property type="entry name" value="Hsp90"/>
    <property type="match status" value="1"/>
</dbReference>
<dbReference type="NCBIfam" id="NF010683">
    <property type="entry name" value="PRK14083.1"/>
    <property type="match status" value="1"/>
</dbReference>
<accession>A0AAU8FVG9</accession>
<dbReference type="InterPro" id="IPR036890">
    <property type="entry name" value="HATPase_C_sf"/>
</dbReference>
<dbReference type="GO" id="GO:0016887">
    <property type="term" value="F:ATP hydrolysis activity"/>
    <property type="evidence" value="ECO:0007669"/>
    <property type="project" value="InterPro"/>
</dbReference>
<protein>
    <submittedName>
        <fullName evidence="7">HSP90 family protein</fullName>
    </submittedName>
</protein>
<dbReference type="InterPro" id="IPR001404">
    <property type="entry name" value="Hsp90_fam"/>
</dbReference>